<proteinExistence type="predicted"/>
<comment type="caution">
    <text evidence="2">The sequence shown here is derived from an EMBL/GenBank/DDBJ whole genome shotgun (WGS) entry which is preliminary data.</text>
</comment>
<dbReference type="Pfam" id="PF24461">
    <property type="entry name" value="DUF7576"/>
    <property type="match status" value="1"/>
</dbReference>
<dbReference type="EMBL" id="NHOA01000043">
    <property type="protein sequence ID" value="PHQ39273.1"/>
    <property type="molecule type" value="Genomic_DNA"/>
</dbReference>
<dbReference type="RefSeq" id="WP_099255002.1">
    <property type="nucleotide sequence ID" value="NZ_NHOA01000043.1"/>
</dbReference>
<organism evidence="2 3">
    <name type="scientific">Halorubrum persicum</name>
    <dbReference type="NCBI Taxonomy" id="1383844"/>
    <lineage>
        <taxon>Archaea</taxon>
        <taxon>Methanobacteriati</taxon>
        <taxon>Methanobacteriota</taxon>
        <taxon>Stenosarchaea group</taxon>
        <taxon>Halobacteria</taxon>
        <taxon>Halobacteriales</taxon>
        <taxon>Haloferacaceae</taxon>
        <taxon>Halorubrum</taxon>
    </lineage>
</organism>
<gene>
    <name evidence="2" type="ORF">DJ69_07180</name>
</gene>
<accession>A0A2G1WJY1</accession>
<keyword evidence="3" id="KW-1185">Reference proteome</keyword>
<evidence type="ECO:0000256" key="1">
    <source>
        <dbReference type="SAM" id="MobiDB-lite"/>
    </source>
</evidence>
<feature type="compositionally biased region" description="Acidic residues" evidence="1">
    <location>
        <begin position="1"/>
        <end position="15"/>
    </location>
</feature>
<dbReference type="Proteomes" id="UP000222824">
    <property type="component" value="Unassembled WGS sequence"/>
</dbReference>
<evidence type="ECO:0000313" key="3">
    <source>
        <dbReference type="Proteomes" id="UP000222824"/>
    </source>
</evidence>
<dbReference type="AlphaFoldDB" id="A0A2G1WJY1"/>
<sequence>MVDPTSDLEGDIDEESAPRCAACGEPALGTGRRTVTWVDGDDAVHRQFCSQGCRDEWTDERASAGK</sequence>
<dbReference type="OrthoDB" id="169264at2157"/>
<reference evidence="2 3" key="1">
    <citation type="journal article" date="2014" name="Front. Microbiol.">
        <title>Population and genomic analysis of the genus Halorubrum.</title>
        <authorList>
            <person name="Fullmer M.S."/>
            <person name="Soucy S.M."/>
            <person name="Swithers K.S."/>
            <person name="Makkay A.M."/>
            <person name="Wheeler R."/>
            <person name="Ventosa A."/>
            <person name="Gogarten J.P."/>
            <person name="Papke R.T."/>
        </authorList>
    </citation>
    <scope>NUCLEOTIDE SEQUENCE [LARGE SCALE GENOMIC DNA]</scope>
    <source>
        <strain evidence="2 3">C49</strain>
    </source>
</reference>
<dbReference type="InterPro" id="IPR055998">
    <property type="entry name" value="DUF7576"/>
</dbReference>
<evidence type="ECO:0000313" key="2">
    <source>
        <dbReference type="EMBL" id="PHQ39273.1"/>
    </source>
</evidence>
<feature type="region of interest" description="Disordered" evidence="1">
    <location>
        <begin position="1"/>
        <end position="23"/>
    </location>
</feature>
<protein>
    <submittedName>
        <fullName evidence="2">Uncharacterized protein</fullName>
    </submittedName>
</protein>
<name>A0A2G1WJY1_9EURY</name>